<evidence type="ECO:0000256" key="1">
    <source>
        <dbReference type="ARBA" id="ARBA00023002"/>
    </source>
</evidence>
<dbReference type="Gene3D" id="3.30.9.10">
    <property type="entry name" value="D-Amino Acid Oxidase, subunit A, domain 2"/>
    <property type="match status" value="1"/>
</dbReference>
<dbReference type="GO" id="GO:0005737">
    <property type="term" value="C:cytoplasm"/>
    <property type="evidence" value="ECO:0007669"/>
    <property type="project" value="TreeGrafter"/>
</dbReference>
<dbReference type="Proteomes" id="UP000092498">
    <property type="component" value="Chromosome"/>
</dbReference>
<evidence type="ECO:0000313" key="4">
    <source>
        <dbReference type="Proteomes" id="UP000092498"/>
    </source>
</evidence>
<keyword evidence="1" id="KW-0560">Oxidoreductase</keyword>
<dbReference type="InterPro" id="IPR006076">
    <property type="entry name" value="FAD-dep_OxRdtase"/>
</dbReference>
<dbReference type="InParanoid" id="A0A1B1AJM0"/>
<protein>
    <recommendedName>
        <fullName evidence="2">FAD dependent oxidoreductase domain-containing protein</fullName>
    </recommendedName>
</protein>
<dbReference type="AlphaFoldDB" id="A0A1B1AJM0"/>
<dbReference type="RefSeq" id="WP_066772076.1">
    <property type="nucleotide sequence ID" value="NZ_CP013244.1"/>
</dbReference>
<proteinExistence type="predicted"/>
<evidence type="ECO:0000259" key="2">
    <source>
        <dbReference type="Pfam" id="PF01266"/>
    </source>
</evidence>
<evidence type="ECO:0000313" key="3">
    <source>
        <dbReference type="EMBL" id="ANP46710.1"/>
    </source>
</evidence>
<name>A0A1B1AJM0_9PROT</name>
<keyword evidence="4" id="KW-1185">Reference proteome</keyword>
<dbReference type="PANTHER" id="PTHR13847:SF287">
    <property type="entry name" value="FAD-DEPENDENT OXIDOREDUCTASE DOMAIN-CONTAINING PROTEIN 1"/>
    <property type="match status" value="1"/>
</dbReference>
<dbReference type="STRING" id="1759059.ATE48_12685"/>
<dbReference type="EMBL" id="CP013244">
    <property type="protein sequence ID" value="ANP46710.1"/>
    <property type="molecule type" value="Genomic_DNA"/>
</dbReference>
<feature type="domain" description="FAD dependent oxidoreductase" evidence="2">
    <location>
        <begin position="5"/>
        <end position="347"/>
    </location>
</feature>
<dbReference type="PANTHER" id="PTHR13847">
    <property type="entry name" value="SARCOSINE DEHYDROGENASE-RELATED"/>
    <property type="match status" value="1"/>
</dbReference>
<dbReference type="OrthoDB" id="7421214at2"/>
<gene>
    <name evidence="3" type="ORF">ATE48_12685</name>
</gene>
<sequence>MTSFDVLVIGGGIAGLSAAAALSTHARVVVLEAEAAPGYHSSGRSATFYHLGIGDRTVRALTTFSRPFFEQTSHQGAPLSTPKAALWIARSDMIEGLNKLYDGMRMFSDQVHHVGVPEMLDLLPVLRTGPEAIIAGVVDETGRKLDADALQQGFARTLRRNGGQIETGVRVDSITREHGAWLLQSGDKAWRAGVVVNAAGAWADQVARLAGVKPLGLSPLRRTIIAFDPPEHIETRDWPFVKTTVDEFYMLPEGGRLLASPVDEIPSDPVDAQPEDYDIALAAYRVEEYTTMNVSRIAHRWAGLRSFVKDRVPTAGFAPDAPGFFWLAGQGGYGLQTSPAMAAASAALILQQEWPPVLAELGVAPEHVSPGRPAIAS</sequence>
<dbReference type="SUPFAM" id="SSF51905">
    <property type="entry name" value="FAD/NAD(P)-binding domain"/>
    <property type="match status" value="1"/>
</dbReference>
<dbReference type="InterPro" id="IPR036188">
    <property type="entry name" value="FAD/NAD-bd_sf"/>
</dbReference>
<organism evidence="3 4">
    <name type="scientific">Candidatus Viadribacter manganicus</name>
    <dbReference type="NCBI Taxonomy" id="1759059"/>
    <lineage>
        <taxon>Bacteria</taxon>
        <taxon>Pseudomonadati</taxon>
        <taxon>Pseudomonadota</taxon>
        <taxon>Alphaproteobacteria</taxon>
        <taxon>Hyphomonadales</taxon>
        <taxon>Hyphomonadaceae</taxon>
        <taxon>Candidatus Viadribacter</taxon>
    </lineage>
</organism>
<accession>A0A1B1AJM0</accession>
<dbReference type="Gene3D" id="3.50.50.60">
    <property type="entry name" value="FAD/NAD(P)-binding domain"/>
    <property type="match status" value="1"/>
</dbReference>
<dbReference type="KEGG" id="cbot:ATE48_12685"/>
<dbReference type="Pfam" id="PF01266">
    <property type="entry name" value="DAO"/>
    <property type="match status" value="1"/>
</dbReference>
<dbReference type="GO" id="GO:0016491">
    <property type="term" value="F:oxidoreductase activity"/>
    <property type="evidence" value="ECO:0007669"/>
    <property type="project" value="UniProtKB-KW"/>
</dbReference>
<reference evidence="3 4" key="1">
    <citation type="submission" date="2015-11" db="EMBL/GenBank/DDBJ databases">
        <title>Whole-Genome Sequence of Candidatus Oderbacter manganicum from the National Park Lower Oder Valley, Germany.</title>
        <authorList>
            <person name="Braun B."/>
            <person name="Liere K."/>
            <person name="Szewzyk U."/>
        </authorList>
    </citation>
    <scope>NUCLEOTIDE SEQUENCE [LARGE SCALE GENOMIC DNA]</scope>
    <source>
        <strain evidence="3 4">OTSz_A_272</strain>
    </source>
</reference>